<evidence type="ECO:0000313" key="6">
    <source>
        <dbReference type="EMBL" id="RRJ28202.1"/>
    </source>
</evidence>
<dbReference type="GO" id="GO:0008173">
    <property type="term" value="F:RNA methyltransferase activity"/>
    <property type="evidence" value="ECO:0007669"/>
    <property type="project" value="InterPro"/>
</dbReference>
<dbReference type="InterPro" id="IPR029026">
    <property type="entry name" value="tRNA_m1G_MTases_N"/>
</dbReference>
<dbReference type="Gene3D" id="1.10.8.590">
    <property type="match status" value="1"/>
</dbReference>
<protein>
    <submittedName>
        <fullName evidence="6">TrmJ/YjtD family RNA methyltransferase</fullName>
        <ecNumber evidence="6">2.1.1.-</ecNumber>
    </submittedName>
</protein>
<dbReference type="RefSeq" id="WP_124956701.1">
    <property type="nucleotide sequence ID" value="NZ_RRCH01000040.1"/>
</dbReference>
<dbReference type="Gene3D" id="3.40.1280.10">
    <property type="match status" value="1"/>
</dbReference>
<dbReference type="SUPFAM" id="SSF75217">
    <property type="entry name" value="alpha/beta knot"/>
    <property type="match status" value="1"/>
</dbReference>
<keyword evidence="3 6" id="KW-0808">Transferase</keyword>
<evidence type="ECO:0000256" key="3">
    <source>
        <dbReference type="ARBA" id="ARBA00022679"/>
    </source>
</evidence>
<comment type="similarity">
    <text evidence="1">Belongs to the class IV-like SAM-binding methyltransferase superfamily. RNA methyltransferase TrmH family.</text>
</comment>
<dbReference type="Pfam" id="PF00588">
    <property type="entry name" value="SpoU_methylase"/>
    <property type="match status" value="1"/>
</dbReference>
<dbReference type="NCBIfam" id="TIGR00050">
    <property type="entry name" value="rRNA_methyl_1"/>
    <property type="match status" value="1"/>
</dbReference>
<dbReference type="GO" id="GO:0005829">
    <property type="term" value="C:cytosol"/>
    <property type="evidence" value="ECO:0007669"/>
    <property type="project" value="TreeGrafter"/>
</dbReference>
<accession>A0A3P3R405</accession>
<dbReference type="InterPro" id="IPR029028">
    <property type="entry name" value="Alpha/beta_knot_MTases"/>
</dbReference>
<dbReference type="PANTHER" id="PTHR42786:SF2">
    <property type="entry name" value="TRNA (CYTIDINE_URIDINE-2'-O-)-METHYLTRANSFERASE TRMJ"/>
    <property type="match status" value="1"/>
</dbReference>
<evidence type="ECO:0000256" key="4">
    <source>
        <dbReference type="ARBA" id="ARBA00022691"/>
    </source>
</evidence>
<gene>
    <name evidence="6" type="ORF">EIK79_16565</name>
</gene>
<dbReference type="AlphaFoldDB" id="A0A3P3R405"/>
<comment type="caution">
    <text evidence="6">The sequence shown here is derived from an EMBL/GenBank/DDBJ whole genome shotgun (WGS) entry which is preliminary data.</text>
</comment>
<sequence>MSETSISVAIVDAQTPGNVGTIARAMKNFGLSDLYLVDPPSLDPDGEAYGFAGQAREDVLPNAQTVQFEYLVENFHTVGCTAVANTDDRRHIRYPFKTPRELADSLSGIETDTLVVFGRERVGLHNEELERLDEICSIPASASYPVLNLGQAATVVLYELRTVTLEETQLPDDIVRAPEQDLEGLHEQFATFLEPIEAEPEQRTRLRRLWRRLLGRAHPTRREVSSLRGVFRRAESRLEKRDD</sequence>
<dbReference type="PANTHER" id="PTHR42786">
    <property type="entry name" value="TRNA/RRNA METHYLTRANSFERASE"/>
    <property type="match status" value="1"/>
</dbReference>
<dbReference type="OrthoDB" id="372184at2157"/>
<evidence type="ECO:0000256" key="2">
    <source>
        <dbReference type="ARBA" id="ARBA00022603"/>
    </source>
</evidence>
<reference evidence="6 7" key="1">
    <citation type="submission" date="2018-11" db="EMBL/GenBank/DDBJ databases">
        <title>Taxonoimc description of Halomarina strain SPP-AMP-1.</title>
        <authorList>
            <person name="Pal Y."/>
            <person name="Srinivasana K."/>
            <person name="Verma A."/>
            <person name="Kumar P."/>
        </authorList>
    </citation>
    <scope>NUCLEOTIDE SEQUENCE [LARGE SCALE GENOMIC DNA]</scope>
    <source>
        <strain evidence="6 7">SPP-AMP-1</strain>
    </source>
</reference>
<dbReference type="CDD" id="cd18093">
    <property type="entry name" value="SpoU-like_TrmJ"/>
    <property type="match status" value="1"/>
</dbReference>
<evidence type="ECO:0000259" key="5">
    <source>
        <dbReference type="Pfam" id="PF00588"/>
    </source>
</evidence>
<evidence type="ECO:0000256" key="1">
    <source>
        <dbReference type="ARBA" id="ARBA00007228"/>
    </source>
</evidence>
<dbReference type="GO" id="GO:0002128">
    <property type="term" value="P:tRNA nucleoside ribose methylation"/>
    <property type="evidence" value="ECO:0007669"/>
    <property type="project" value="TreeGrafter"/>
</dbReference>
<evidence type="ECO:0000313" key="7">
    <source>
        <dbReference type="Proteomes" id="UP000282322"/>
    </source>
</evidence>
<dbReference type="InterPro" id="IPR004384">
    <property type="entry name" value="RNA_MeTrfase_TrmJ/LasT"/>
</dbReference>
<keyword evidence="2 6" id="KW-0489">Methyltransferase</keyword>
<dbReference type="Proteomes" id="UP000282322">
    <property type="component" value="Unassembled WGS sequence"/>
</dbReference>
<keyword evidence="4" id="KW-0949">S-adenosyl-L-methionine</keyword>
<dbReference type="EC" id="2.1.1.-" evidence="6"/>
<organism evidence="6 7">
    <name type="scientific">Halocatena pleomorpha</name>
    <dbReference type="NCBI Taxonomy" id="1785090"/>
    <lineage>
        <taxon>Archaea</taxon>
        <taxon>Methanobacteriati</taxon>
        <taxon>Methanobacteriota</taxon>
        <taxon>Stenosarchaea group</taxon>
        <taxon>Halobacteria</taxon>
        <taxon>Halobacteriales</taxon>
        <taxon>Natronomonadaceae</taxon>
        <taxon>Halocatena</taxon>
    </lineage>
</organism>
<dbReference type="InterPro" id="IPR001537">
    <property type="entry name" value="SpoU_MeTrfase"/>
</dbReference>
<dbReference type="PIRSF" id="PIRSF004808">
    <property type="entry name" value="LasT"/>
    <property type="match status" value="1"/>
</dbReference>
<feature type="domain" description="tRNA/rRNA methyltransferase SpoU type" evidence="5">
    <location>
        <begin position="6"/>
        <end position="158"/>
    </location>
</feature>
<dbReference type="EMBL" id="RRCH01000040">
    <property type="protein sequence ID" value="RRJ28202.1"/>
    <property type="molecule type" value="Genomic_DNA"/>
</dbReference>
<dbReference type="GO" id="GO:0003723">
    <property type="term" value="F:RNA binding"/>
    <property type="evidence" value="ECO:0007669"/>
    <property type="project" value="InterPro"/>
</dbReference>
<name>A0A3P3R405_9EURY</name>
<proteinExistence type="inferred from homology"/>
<keyword evidence="7" id="KW-1185">Reference proteome</keyword>